<dbReference type="PATRIC" id="fig|755172.3.peg.547"/>
<accession>A0A134AI84</accession>
<dbReference type="InterPro" id="IPR003251">
    <property type="entry name" value="Rr_diiron-bd_dom"/>
</dbReference>
<dbReference type="EMBL" id="LSDG01000019">
    <property type="protein sequence ID" value="KXB67384.1"/>
    <property type="molecule type" value="Genomic_DNA"/>
</dbReference>
<dbReference type="Proteomes" id="UP000070442">
    <property type="component" value="Unassembled WGS sequence"/>
</dbReference>
<dbReference type="RefSeq" id="WP_068367122.1">
    <property type="nucleotide sequence ID" value="NZ_CAIJCT010000016.1"/>
</dbReference>
<sequence>MQNEVKILRQAMLNEVEGAEFYKLSADKFAPSGTKDALLDLARQEEEHVEYLKSLSEKLIDNAKDINFDPETLKEEVPSPGIFNWDKVDEDMVRLAVTVFSVGLNMEKDSVKFYEDAKSKVESEESKKLFDILVKWEQSHVDTLQKQYDIYQQEWWNMQNFEPF</sequence>
<evidence type="ECO:0000259" key="1">
    <source>
        <dbReference type="Pfam" id="PF02915"/>
    </source>
</evidence>
<evidence type="ECO:0000313" key="3">
    <source>
        <dbReference type="Proteomes" id="UP000070442"/>
    </source>
</evidence>
<gene>
    <name evidence="2" type="ORF">HMPREF1863_00574</name>
</gene>
<dbReference type="GO" id="GO:0016491">
    <property type="term" value="F:oxidoreductase activity"/>
    <property type="evidence" value="ECO:0007669"/>
    <property type="project" value="InterPro"/>
</dbReference>
<feature type="domain" description="Rubrerythrin diiron-binding" evidence="1">
    <location>
        <begin position="6"/>
        <end position="147"/>
    </location>
</feature>
<proteinExistence type="predicted"/>
<dbReference type="STRING" id="755172.HMPREF1863_00574"/>
<dbReference type="Gene3D" id="1.20.1260.10">
    <property type="match status" value="1"/>
</dbReference>
<name>A0A134AI84_9FIRM</name>
<dbReference type="AlphaFoldDB" id="A0A134AI84"/>
<organism evidence="2 3">
    <name type="scientific">Aedoeadaptatus coxii</name>
    <dbReference type="NCBI Taxonomy" id="755172"/>
    <lineage>
        <taxon>Bacteria</taxon>
        <taxon>Bacillati</taxon>
        <taxon>Bacillota</taxon>
        <taxon>Tissierellia</taxon>
        <taxon>Tissierellales</taxon>
        <taxon>Peptoniphilaceae</taxon>
        <taxon>Aedoeadaptatus</taxon>
    </lineage>
</organism>
<protein>
    <submittedName>
        <fullName evidence="2">Rubrerythrin</fullName>
    </submittedName>
</protein>
<dbReference type="InterPro" id="IPR012347">
    <property type="entry name" value="Ferritin-like"/>
</dbReference>
<dbReference type="CDD" id="cd01045">
    <property type="entry name" value="Ferritin_like_AB"/>
    <property type="match status" value="1"/>
</dbReference>
<dbReference type="Pfam" id="PF02915">
    <property type="entry name" value="Rubrerythrin"/>
    <property type="match status" value="1"/>
</dbReference>
<comment type="caution">
    <text evidence="2">The sequence shown here is derived from an EMBL/GenBank/DDBJ whole genome shotgun (WGS) entry which is preliminary data.</text>
</comment>
<dbReference type="PANTHER" id="PTHR33531:SF7">
    <property type="entry name" value="HYPOTHETICAL MEMBRANE PROTEIN, CONSERVED"/>
    <property type="match status" value="1"/>
</dbReference>
<dbReference type="OrthoDB" id="271558at2"/>
<dbReference type="PANTHER" id="PTHR33531">
    <property type="entry name" value="RUBRERYTHRIN SUBFAMILY"/>
    <property type="match status" value="1"/>
</dbReference>
<dbReference type="GO" id="GO:0046872">
    <property type="term" value="F:metal ion binding"/>
    <property type="evidence" value="ECO:0007669"/>
    <property type="project" value="InterPro"/>
</dbReference>
<reference evidence="3" key="1">
    <citation type="submission" date="2016-01" db="EMBL/GenBank/DDBJ databases">
        <authorList>
            <person name="Mitreva M."/>
            <person name="Pepin K.H."/>
            <person name="Mihindukulasuriya K.A."/>
            <person name="Fulton R."/>
            <person name="Fronick C."/>
            <person name="O'Laughlin M."/>
            <person name="Miner T."/>
            <person name="Herter B."/>
            <person name="Rosa B.A."/>
            <person name="Cordes M."/>
            <person name="Tomlinson C."/>
            <person name="Wollam A."/>
            <person name="Palsikar V.B."/>
            <person name="Mardis E.R."/>
            <person name="Wilson R.K."/>
        </authorList>
    </citation>
    <scope>NUCLEOTIDE SEQUENCE [LARGE SCALE GENOMIC DNA]</scope>
    <source>
        <strain evidence="3">DNF00729</strain>
    </source>
</reference>
<dbReference type="InterPro" id="IPR009078">
    <property type="entry name" value="Ferritin-like_SF"/>
</dbReference>
<dbReference type="SUPFAM" id="SSF47240">
    <property type="entry name" value="Ferritin-like"/>
    <property type="match status" value="1"/>
</dbReference>
<keyword evidence="3" id="KW-1185">Reference proteome</keyword>
<evidence type="ECO:0000313" key="2">
    <source>
        <dbReference type="EMBL" id="KXB67384.1"/>
    </source>
</evidence>